<protein>
    <submittedName>
        <fullName evidence="1">Uncharacterized protein</fullName>
    </submittedName>
</protein>
<dbReference type="AlphaFoldDB" id="A0A2V1GVE7"/>
<keyword evidence="2" id="KW-1185">Reference proteome</keyword>
<dbReference type="OrthoDB" id="5906199at2"/>
<dbReference type="RefSeq" id="WP_116687298.1">
    <property type="nucleotide sequence ID" value="NZ_CAWNYD010000004.1"/>
</dbReference>
<sequence length="829" mass="95358">MIKPYSTDFSISYLDQPLSNVFTLENSGEDERYIFSDDALQIGNTEHWVSALEAIEVEDSLLIATNTLTDEQAISTIQDLAARDIRVFILLGDSDENQPCLEALAGRCCIRTGVNQSGMLVIADHQMDQREWGKIYSSEFNSEHTFGYDVELEAKQVDDYYRLFCHLFWHKAQYEYLASGKPFPCKNAPIDMVDMGHQHVMAESLPGHLARSMESKGFYLSNINRLAENALWQLLDIAHLDLSQHQLLLSLEQIDSTKLKQFISKIDSIRLLEQAELPQILNSENDSWFLPLNNKIDSVSWSLKLTEDQKQSVENYLFDLHNSPSWQLNRDLTVDELGAPLRFSDAIETEIECAQELKINLDDLVCKNFYQFENMTAESLAEAKGLTEFKRTNLAKTIEYEITIHPPYLDSRSKDDSLHKHWQDTQAKWSIELERLRARLGRIEESKAGLAENIKRYMGGFLTGQLTNHRKLIKQLQDLESISLSDLSPSHRQEQVHVINEFVEKLSGTEEKLAEETDKAEQLKKWEEIKTKLEKECGNKYQQLETTDNKRNSFNSSKQLKIRTCQQELVSQWEGLVAAANGLENRDKLVDFNSSNVTDWHELNKSSIDQFFSAPDFSPSDQNLLIQWRNLLEQHKDHAAFIEAITDKELTAEAVRTWLDKPSISLKNTLKKSVQKLKTNDEKHIKDIENQHSQHIDKFKAALRKSCEDFLQKNKGLSREESQLEQQYGTAERSYKISKEKLDEHELAKSGISPKNSASILSKLFGKRAEVNNSYVHINFPNEDLPKVGQLYQLNKRRYLAIKPDENIDQGKECAERLKADLVVFRGSE</sequence>
<name>A0A2V1GVE7_9GAMM</name>
<proteinExistence type="predicted"/>
<dbReference type="EMBL" id="QDDL01000004">
    <property type="protein sequence ID" value="PVZ68913.1"/>
    <property type="molecule type" value="Genomic_DNA"/>
</dbReference>
<gene>
    <name evidence="1" type="ORF">DC094_11715</name>
</gene>
<reference evidence="1 2" key="1">
    <citation type="submission" date="2018-04" db="EMBL/GenBank/DDBJ databases">
        <title>Thalassorhabdus spongiae gen. nov., sp. nov., isolated from a marine sponge in South-West Iceland.</title>
        <authorList>
            <person name="Knobloch S."/>
            <person name="Daussin A."/>
            <person name="Johannsson R."/>
            <person name="Marteinsson V.T."/>
        </authorList>
    </citation>
    <scope>NUCLEOTIDE SEQUENCE [LARGE SCALE GENOMIC DNA]</scope>
    <source>
        <strain evidence="1 2">Hp12</strain>
    </source>
</reference>
<comment type="caution">
    <text evidence="1">The sequence shown here is derived from an EMBL/GenBank/DDBJ whole genome shotgun (WGS) entry which is preliminary data.</text>
</comment>
<dbReference type="Proteomes" id="UP000244906">
    <property type="component" value="Unassembled WGS sequence"/>
</dbReference>
<evidence type="ECO:0000313" key="2">
    <source>
        <dbReference type="Proteomes" id="UP000244906"/>
    </source>
</evidence>
<accession>A0A2V1GVE7</accession>
<organism evidence="1 2">
    <name type="scientific">Pelagibaculum spongiae</name>
    <dbReference type="NCBI Taxonomy" id="2080658"/>
    <lineage>
        <taxon>Bacteria</taxon>
        <taxon>Pseudomonadati</taxon>
        <taxon>Pseudomonadota</taxon>
        <taxon>Gammaproteobacteria</taxon>
        <taxon>Oceanospirillales</taxon>
        <taxon>Pelagibaculum</taxon>
    </lineage>
</organism>
<evidence type="ECO:0000313" key="1">
    <source>
        <dbReference type="EMBL" id="PVZ68913.1"/>
    </source>
</evidence>